<dbReference type="GO" id="GO:0000150">
    <property type="term" value="F:DNA strand exchange activity"/>
    <property type="evidence" value="ECO:0007669"/>
    <property type="project" value="InterPro"/>
</dbReference>
<feature type="domain" description="Resolvase/invertase-type recombinase catalytic" evidence="1">
    <location>
        <begin position="20"/>
        <end position="123"/>
    </location>
</feature>
<organism evidence="2 3">
    <name type="scientific">Candidatus Giovannonibacteria bacterium GW2011_GWA2_44_26</name>
    <dbReference type="NCBI Taxonomy" id="1618648"/>
    <lineage>
        <taxon>Bacteria</taxon>
        <taxon>Candidatus Giovannoniibacteriota</taxon>
    </lineage>
</organism>
<comment type="caution">
    <text evidence="2">The sequence shown here is derived from an EMBL/GenBank/DDBJ whole genome shotgun (WGS) entry which is preliminary data.</text>
</comment>
<protein>
    <recommendedName>
        <fullName evidence="1">Resolvase/invertase-type recombinase catalytic domain-containing protein</fullName>
    </recommendedName>
</protein>
<reference evidence="2 3" key="1">
    <citation type="journal article" date="2015" name="Nature">
        <title>rRNA introns, odd ribosomes, and small enigmatic genomes across a large radiation of phyla.</title>
        <authorList>
            <person name="Brown C.T."/>
            <person name="Hug L.A."/>
            <person name="Thomas B.C."/>
            <person name="Sharon I."/>
            <person name="Castelle C.J."/>
            <person name="Singh A."/>
            <person name="Wilkins M.J."/>
            <person name="Williams K.H."/>
            <person name="Banfield J.F."/>
        </authorList>
    </citation>
    <scope>NUCLEOTIDE SEQUENCE [LARGE SCALE GENOMIC DNA]</scope>
</reference>
<dbReference type="SUPFAM" id="SSF53041">
    <property type="entry name" value="Resolvase-like"/>
    <property type="match status" value="1"/>
</dbReference>
<name>A0A0G1ITJ3_9BACT</name>
<sequence>MSHLKLNRTKKMKKNKSKYAVIYVRQKAAEAPDVSKEIAERERACRQYAKQQGFQVLGIFRDVYDDEIELGRTGLEFMLDFISDEGPHAVIVHEEDSLPENFREYGYASDVLHTLGVKLLCVSAEGA</sequence>
<accession>A0A0G1ITJ3</accession>
<dbReference type="GO" id="GO:0003677">
    <property type="term" value="F:DNA binding"/>
    <property type="evidence" value="ECO:0007669"/>
    <property type="project" value="InterPro"/>
</dbReference>
<proteinExistence type="predicted"/>
<dbReference type="Pfam" id="PF00239">
    <property type="entry name" value="Resolvase"/>
    <property type="match status" value="1"/>
</dbReference>
<dbReference type="EMBL" id="LCIT01000010">
    <property type="protein sequence ID" value="KKT62666.1"/>
    <property type="molecule type" value="Genomic_DNA"/>
</dbReference>
<dbReference type="InterPro" id="IPR036162">
    <property type="entry name" value="Resolvase-like_N_sf"/>
</dbReference>
<dbReference type="InterPro" id="IPR006119">
    <property type="entry name" value="Resolv_N"/>
</dbReference>
<evidence type="ECO:0000313" key="2">
    <source>
        <dbReference type="EMBL" id="KKT62666.1"/>
    </source>
</evidence>
<dbReference type="Gene3D" id="3.40.50.1390">
    <property type="entry name" value="Resolvase, N-terminal catalytic domain"/>
    <property type="match status" value="1"/>
</dbReference>
<dbReference type="AlphaFoldDB" id="A0A0G1ITJ3"/>
<gene>
    <name evidence="2" type="ORF">UW55_C0010G0015</name>
</gene>
<dbReference type="Proteomes" id="UP000033945">
    <property type="component" value="Unassembled WGS sequence"/>
</dbReference>
<evidence type="ECO:0000259" key="1">
    <source>
        <dbReference type="Pfam" id="PF00239"/>
    </source>
</evidence>
<evidence type="ECO:0000313" key="3">
    <source>
        <dbReference type="Proteomes" id="UP000033945"/>
    </source>
</evidence>